<evidence type="ECO:0000256" key="1">
    <source>
        <dbReference type="SAM" id="Coils"/>
    </source>
</evidence>
<sequence length="356" mass="39941">MCKLDKICKKDSKAILDRDVALRNQFAENVYTVWLRRELKKGIRGTPSISFTDLREEATLLMEDSHEGREANEKQQSPEFDAPVLATSSKGTEDLTKVISDLTNEVQNLKSTMQAMQNAAPQEYGQFTYRPRQPECFYCGRPGYFKRTTQKRSKRGESTGEDRKFKRAKPAAMSRLVGQNSLGSHSNVVKKMVANSPILSVKIKDTVVQCILDTGSVVSTITESFYNKHLKSKFEMHPEQNWLRLRAANGLEIPYVGYIESDVYIPSVDKTVKERGILIIRDPPGRSRNETTPGLIGMNIIAQCSDILKTQIGNMTSASSELKGFARVAGNSEICIPANSVSVIWTNPQNCKRKNH</sequence>
<proteinExistence type="predicted"/>
<dbReference type="AlphaFoldDB" id="A0AA88YTU4"/>
<name>A0AA88YTU4_PINIB</name>
<dbReference type="InterPro" id="IPR021109">
    <property type="entry name" value="Peptidase_aspartic_dom_sf"/>
</dbReference>
<feature type="coiled-coil region" evidence="1">
    <location>
        <begin position="92"/>
        <end position="119"/>
    </location>
</feature>
<comment type="caution">
    <text evidence="3">The sequence shown here is derived from an EMBL/GenBank/DDBJ whole genome shotgun (WGS) entry which is preliminary data.</text>
</comment>
<dbReference type="Proteomes" id="UP001186944">
    <property type="component" value="Unassembled WGS sequence"/>
</dbReference>
<keyword evidence="1" id="KW-0175">Coiled coil</keyword>
<organism evidence="3 4">
    <name type="scientific">Pinctada imbricata</name>
    <name type="common">Atlantic pearl-oyster</name>
    <name type="synonym">Pinctada martensii</name>
    <dbReference type="NCBI Taxonomy" id="66713"/>
    <lineage>
        <taxon>Eukaryota</taxon>
        <taxon>Metazoa</taxon>
        <taxon>Spiralia</taxon>
        <taxon>Lophotrochozoa</taxon>
        <taxon>Mollusca</taxon>
        <taxon>Bivalvia</taxon>
        <taxon>Autobranchia</taxon>
        <taxon>Pteriomorphia</taxon>
        <taxon>Pterioida</taxon>
        <taxon>Pterioidea</taxon>
        <taxon>Pteriidae</taxon>
        <taxon>Pinctada</taxon>
    </lineage>
</organism>
<dbReference type="EMBL" id="VSWD01000002">
    <property type="protein sequence ID" value="KAK3107286.1"/>
    <property type="molecule type" value="Genomic_DNA"/>
</dbReference>
<evidence type="ECO:0000313" key="3">
    <source>
        <dbReference type="EMBL" id="KAK3107286.1"/>
    </source>
</evidence>
<protein>
    <submittedName>
        <fullName evidence="3">Uncharacterized protein</fullName>
    </submittedName>
</protein>
<evidence type="ECO:0000256" key="2">
    <source>
        <dbReference type="SAM" id="MobiDB-lite"/>
    </source>
</evidence>
<feature type="region of interest" description="Disordered" evidence="2">
    <location>
        <begin position="65"/>
        <end position="87"/>
    </location>
</feature>
<reference evidence="3" key="1">
    <citation type="submission" date="2019-08" db="EMBL/GenBank/DDBJ databases">
        <title>The improved chromosome-level genome for the pearl oyster Pinctada fucata martensii using PacBio sequencing and Hi-C.</title>
        <authorList>
            <person name="Zheng Z."/>
        </authorList>
    </citation>
    <scope>NUCLEOTIDE SEQUENCE</scope>
    <source>
        <strain evidence="3">ZZ-2019</strain>
        <tissue evidence="3">Adductor muscle</tissue>
    </source>
</reference>
<keyword evidence="4" id="KW-1185">Reference proteome</keyword>
<dbReference type="SUPFAM" id="SSF50630">
    <property type="entry name" value="Acid proteases"/>
    <property type="match status" value="1"/>
</dbReference>
<evidence type="ECO:0000313" key="4">
    <source>
        <dbReference type="Proteomes" id="UP001186944"/>
    </source>
</evidence>
<gene>
    <name evidence="3" type="ORF">FSP39_011149</name>
</gene>
<accession>A0AA88YTU4</accession>